<sequence>MIPFSLLRCCLPKGNLYVPRRSVHLMRALIPSHTDPNIARHVSPAEGLKLEEVDVPQVREDKVLVRVRAIAINRADILQRKGLYPPPPGVTQIPGLECAGEIAKIGPSCKRGFKEGDSVMAILPGGGYADYCVVDESNLIHIPSKFSFEEAAAIPEVWITAFQLLYWIVKAQANEYVLIHAGASGVGLAAIQLASKCLNGHVIATAGSQRKLEACIHFGAKQAFNYKEQDLSVSDNVRNVAIDGVHVILDCVGASMWNENVKSLREDGRWVLYGTLGGAKLRECNLATLLGKRLSFYTTTLRGRTREYKTNLVKDFEKKILPRLVDGTCVPVIDKVFDGVSNVAEAHAYVEANANIGKVVVKWTHC</sequence>
<evidence type="ECO:0000313" key="5">
    <source>
        <dbReference type="Proteomes" id="UP000030680"/>
    </source>
</evidence>
<evidence type="ECO:0000259" key="3">
    <source>
        <dbReference type="SMART" id="SM00829"/>
    </source>
</evidence>
<keyword evidence="5" id="KW-1185">Reference proteome</keyword>
<dbReference type="eggNOG" id="KOG1198">
    <property type="taxonomic scope" value="Eukaryota"/>
</dbReference>
<dbReference type="PANTHER" id="PTHR48106:SF18">
    <property type="entry name" value="QUINONE OXIDOREDUCTASE PIG3"/>
    <property type="match status" value="1"/>
</dbReference>
<dbReference type="Gene3D" id="3.90.180.10">
    <property type="entry name" value="Medium-chain alcohol dehydrogenases, catalytic domain"/>
    <property type="match status" value="1"/>
</dbReference>
<dbReference type="InterPro" id="IPR013154">
    <property type="entry name" value="ADH-like_N"/>
</dbReference>
<feature type="domain" description="Enoyl reductase (ER)" evidence="3">
    <location>
        <begin position="43"/>
        <end position="361"/>
    </location>
</feature>
<dbReference type="Gramene" id="EME29534">
    <property type="protein sequence ID" value="EME29534"/>
    <property type="gene ID" value="Gasu_29780"/>
</dbReference>
<keyword evidence="2 4" id="KW-0560">Oxidoreductase</keyword>
<dbReference type="GeneID" id="17088322"/>
<dbReference type="KEGG" id="gsl:Gasu_29780"/>
<dbReference type="EC" id="1.6.5.5" evidence="4"/>
<dbReference type="Proteomes" id="UP000030680">
    <property type="component" value="Unassembled WGS sequence"/>
</dbReference>
<dbReference type="SMART" id="SM00829">
    <property type="entry name" value="PKS_ER"/>
    <property type="match status" value="1"/>
</dbReference>
<dbReference type="CDD" id="cd05276">
    <property type="entry name" value="p53_inducible_oxidoreductase"/>
    <property type="match status" value="1"/>
</dbReference>
<dbReference type="Pfam" id="PF08240">
    <property type="entry name" value="ADH_N"/>
    <property type="match status" value="1"/>
</dbReference>
<dbReference type="InterPro" id="IPR020843">
    <property type="entry name" value="ER"/>
</dbReference>
<evidence type="ECO:0000313" key="4">
    <source>
        <dbReference type="EMBL" id="EME29534.1"/>
    </source>
</evidence>
<evidence type="ECO:0000256" key="2">
    <source>
        <dbReference type="ARBA" id="ARBA00023002"/>
    </source>
</evidence>
<dbReference type="RefSeq" id="XP_005706054.1">
    <property type="nucleotide sequence ID" value="XM_005705997.1"/>
</dbReference>
<keyword evidence="1" id="KW-0521">NADP</keyword>
<dbReference type="GO" id="GO:0003960">
    <property type="term" value="F:quinone reductase (NADPH) activity"/>
    <property type="evidence" value="ECO:0007669"/>
    <property type="project" value="UniProtKB-EC"/>
</dbReference>
<dbReference type="Pfam" id="PF00107">
    <property type="entry name" value="ADH_zinc_N"/>
    <property type="match status" value="1"/>
</dbReference>
<dbReference type="InterPro" id="IPR011032">
    <property type="entry name" value="GroES-like_sf"/>
</dbReference>
<gene>
    <name evidence="4" type="ORF">Gasu_29780</name>
</gene>
<dbReference type="NCBIfam" id="TIGR02824">
    <property type="entry name" value="quinone_pig3"/>
    <property type="match status" value="1"/>
</dbReference>
<dbReference type="InterPro" id="IPR014189">
    <property type="entry name" value="Quinone_OxRdtase_PIG3"/>
</dbReference>
<dbReference type="SUPFAM" id="SSF51735">
    <property type="entry name" value="NAD(P)-binding Rossmann-fold domains"/>
    <property type="match status" value="1"/>
</dbReference>
<dbReference type="OMA" id="DWSWEYA"/>
<evidence type="ECO:0000256" key="1">
    <source>
        <dbReference type="ARBA" id="ARBA00022857"/>
    </source>
</evidence>
<reference evidence="5" key="1">
    <citation type="journal article" date="2013" name="Science">
        <title>Gene transfer from bacteria and archaea facilitated evolution of an extremophilic eukaryote.</title>
        <authorList>
            <person name="Schonknecht G."/>
            <person name="Chen W.H."/>
            <person name="Ternes C.M."/>
            <person name="Barbier G.G."/>
            <person name="Shrestha R.P."/>
            <person name="Stanke M."/>
            <person name="Brautigam A."/>
            <person name="Baker B.J."/>
            <person name="Banfield J.F."/>
            <person name="Garavito R.M."/>
            <person name="Carr K."/>
            <person name="Wilkerson C."/>
            <person name="Rensing S.A."/>
            <person name="Gagneul D."/>
            <person name="Dickenson N.E."/>
            <person name="Oesterhelt C."/>
            <person name="Lercher M.J."/>
            <person name="Weber A.P."/>
        </authorList>
    </citation>
    <scope>NUCLEOTIDE SEQUENCE [LARGE SCALE GENOMIC DNA]</scope>
    <source>
        <strain evidence="5">074W</strain>
    </source>
</reference>
<proteinExistence type="predicted"/>
<dbReference type="OrthoDB" id="3509362at2759"/>
<dbReference type="PANTHER" id="PTHR48106">
    <property type="entry name" value="QUINONE OXIDOREDUCTASE PIG3-RELATED"/>
    <property type="match status" value="1"/>
</dbReference>
<dbReference type="InterPro" id="IPR013149">
    <property type="entry name" value="ADH-like_C"/>
</dbReference>
<organism evidence="4 5">
    <name type="scientific">Galdieria sulphuraria</name>
    <name type="common">Red alga</name>
    <dbReference type="NCBI Taxonomy" id="130081"/>
    <lineage>
        <taxon>Eukaryota</taxon>
        <taxon>Rhodophyta</taxon>
        <taxon>Bangiophyceae</taxon>
        <taxon>Galdieriales</taxon>
        <taxon>Galdieriaceae</taxon>
        <taxon>Galdieria</taxon>
    </lineage>
</organism>
<accession>M2Y144</accession>
<dbReference type="EMBL" id="KB454507">
    <property type="protein sequence ID" value="EME29534.1"/>
    <property type="molecule type" value="Genomic_DNA"/>
</dbReference>
<dbReference type="InterPro" id="IPR036291">
    <property type="entry name" value="NAD(P)-bd_dom_sf"/>
</dbReference>
<dbReference type="Gene3D" id="3.40.50.720">
    <property type="entry name" value="NAD(P)-binding Rossmann-like Domain"/>
    <property type="match status" value="1"/>
</dbReference>
<dbReference type="GO" id="GO:0070402">
    <property type="term" value="F:NADPH binding"/>
    <property type="evidence" value="ECO:0007669"/>
    <property type="project" value="TreeGrafter"/>
</dbReference>
<protein>
    <submittedName>
        <fullName evidence="4">NADPH2:quinone reductase</fullName>
        <ecNumber evidence="4">1.6.5.5</ecNumber>
    </submittedName>
</protein>
<dbReference type="SUPFAM" id="SSF50129">
    <property type="entry name" value="GroES-like"/>
    <property type="match status" value="1"/>
</dbReference>
<name>M2Y144_GALSU</name>
<dbReference type="AlphaFoldDB" id="M2Y144"/>